<proteinExistence type="predicted"/>
<keyword evidence="3" id="KW-1185">Reference proteome</keyword>
<dbReference type="EMBL" id="CP011542">
    <property type="protein sequence ID" value="AKK06928.1"/>
    <property type="molecule type" value="Genomic_DNA"/>
</dbReference>
<dbReference type="SUPFAM" id="SSF53474">
    <property type="entry name" value="alpha/beta-Hydrolases"/>
    <property type="match status" value="1"/>
</dbReference>
<dbReference type="InterPro" id="IPR029058">
    <property type="entry name" value="AB_hydrolase_fold"/>
</dbReference>
<dbReference type="AlphaFoldDB" id="A0A0G3H522"/>
<protein>
    <submittedName>
        <fullName evidence="2">Poly(3-hydroxybutyrate) depolymerase</fullName>
    </submittedName>
</protein>
<reference evidence="2 3" key="1">
    <citation type="journal article" date="2015" name="Genome Announc.">
        <title>Complete Genome Sequence of the Type Strain Corynebacterium mustelae DSM 45274, Isolated from Various Tissues of a Male Ferret with Lethal Sepsis.</title>
        <authorList>
            <person name="Ruckert C."/>
            <person name="Eimer J."/>
            <person name="Winkler A."/>
            <person name="Tauch A."/>
        </authorList>
    </citation>
    <scope>NUCLEOTIDE SEQUENCE [LARGE SCALE GENOMIC DNA]</scope>
    <source>
        <strain evidence="2 3">DSM 45274</strain>
    </source>
</reference>
<name>A0A0G3H522_9CORY</name>
<dbReference type="PANTHER" id="PTHR43037:SF1">
    <property type="entry name" value="BLL1128 PROTEIN"/>
    <property type="match status" value="1"/>
</dbReference>
<dbReference type="InterPro" id="IPR050955">
    <property type="entry name" value="Plant_Biomass_Hydrol_Est"/>
</dbReference>
<evidence type="ECO:0000313" key="3">
    <source>
        <dbReference type="Proteomes" id="UP000035199"/>
    </source>
</evidence>
<dbReference type="Proteomes" id="UP000035199">
    <property type="component" value="Chromosome"/>
</dbReference>
<dbReference type="RefSeq" id="WP_236690121.1">
    <property type="nucleotide sequence ID" value="NZ_CP011542.1"/>
</dbReference>
<dbReference type="STRING" id="571915.CMUST_13170"/>
<evidence type="ECO:0000256" key="1">
    <source>
        <dbReference type="ARBA" id="ARBA00022729"/>
    </source>
</evidence>
<dbReference type="KEGG" id="cmv:CMUST_13170"/>
<accession>A0A0G3H522</accession>
<keyword evidence="1" id="KW-0732">Signal</keyword>
<dbReference type="PANTHER" id="PTHR43037">
    <property type="entry name" value="UNNAMED PRODUCT-RELATED"/>
    <property type="match status" value="1"/>
</dbReference>
<organism evidence="2 3">
    <name type="scientific">Corynebacterium mustelae</name>
    <dbReference type="NCBI Taxonomy" id="571915"/>
    <lineage>
        <taxon>Bacteria</taxon>
        <taxon>Bacillati</taxon>
        <taxon>Actinomycetota</taxon>
        <taxon>Actinomycetes</taxon>
        <taxon>Mycobacteriales</taxon>
        <taxon>Corynebacteriaceae</taxon>
        <taxon>Corynebacterium</taxon>
    </lineage>
</organism>
<sequence length="252" mass="27104">MTFHMRDFRTTAGVTRRYGIVSPTHPSGEVFLWLHGSMQSATVTRRFTRSLFDAYTAAGVTVLYPEGVARHWNDGRVHLKEKTRELETDDVGFLTELVGSFQPTRVLAAGFSNGGHMIFRLLHEAPGLLSKAAVIAATQPVADNFLPTATNWVATDLLIMHGTADPISPFDGGIVGLTRDVTSRGLVLSAPETVAYYADRNGSPNSIAFHPLSGVGHVVPGPDCITSPLLGPACTEVHAAKIIAEFFGLAYT</sequence>
<dbReference type="PATRIC" id="fig|571915.4.peg.2820"/>
<reference evidence="3" key="2">
    <citation type="submission" date="2015-05" db="EMBL/GenBank/DDBJ databases">
        <title>Complete genome sequence of Corynebacterium mustelae DSM 45274, isolated from various tissues of a male ferret with lethal sepsis.</title>
        <authorList>
            <person name="Ruckert C."/>
            <person name="Albersmeier A."/>
            <person name="Winkler A."/>
            <person name="Tauch A."/>
        </authorList>
    </citation>
    <scope>NUCLEOTIDE SEQUENCE [LARGE SCALE GENOMIC DNA]</scope>
    <source>
        <strain evidence="3">DSM 45274</strain>
    </source>
</reference>
<dbReference type="Gene3D" id="3.40.50.1820">
    <property type="entry name" value="alpha/beta hydrolase"/>
    <property type="match status" value="1"/>
</dbReference>
<gene>
    <name evidence="2" type="ORF">CMUST_13170</name>
</gene>
<evidence type="ECO:0000313" key="2">
    <source>
        <dbReference type="EMBL" id="AKK06928.1"/>
    </source>
</evidence>